<name>A0ABR4M2U9_9EURO</name>
<dbReference type="SUPFAM" id="SSF51735">
    <property type="entry name" value="NAD(P)-binding Rossmann-fold domains"/>
    <property type="match status" value="1"/>
</dbReference>
<keyword evidence="2" id="KW-0521">NADP</keyword>
<evidence type="ECO:0000259" key="4">
    <source>
        <dbReference type="Pfam" id="PF05368"/>
    </source>
</evidence>
<organism evidence="5 6">
    <name type="scientific">Aspergillus lucknowensis</name>
    <dbReference type="NCBI Taxonomy" id="176173"/>
    <lineage>
        <taxon>Eukaryota</taxon>
        <taxon>Fungi</taxon>
        <taxon>Dikarya</taxon>
        <taxon>Ascomycota</taxon>
        <taxon>Pezizomycotina</taxon>
        <taxon>Eurotiomycetes</taxon>
        <taxon>Eurotiomycetidae</taxon>
        <taxon>Eurotiales</taxon>
        <taxon>Aspergillaceae</taxon>
        <taxon>Aspergillus</taxon>
        <taxon>Aspergillus subgen. Nidulantes</taxon>
    </lineage>
</organism>
<dbReference type="InterPro" id="IPR036291">
    <property type="entry name" value="NAD(P)-bd_dom_sf"/>
</dbReference>
<comment type="similarity">
    <text evidence="1">Belongs to the NmrA-type oxidoreductase family. Isoflavone reductase subfamily.</text>
</comment>
<comment type="caution">
    <text evidence="5">The sequence shown here is derived from an EMBL/GenBank/DDBJ whole genome shotgun (WGS) entry which is preliminary data.</text>
</comment>
<dbReference type="PANTHER" id="PTHR47706:SF4">
    <property type="entry name" value="NMRA-LIKE DOMAIN-CONTAINING PROTEIN"/>
    <property type="match status" value="1"/>
</dbReference>
<evidence type="ECO:0000256" key="3">
    <source>
        <dbReference type="ARBA" id="ARBA00023002"/>
    </source>
</evidence>
<dbReference type="EMBL" id="JBFXLQ010000006">
    <property type="protein sequence ID" value="KAL2870343.1"/>
    <property type="molecule type" value="Genomic_DNA"/>
</dbReference>
<dbReference type="GeneID" id="98147392"/>
<gene>
    <name evidence="5" type="ORF">BJX67DRAFT_378324</name>
</gene>
<evidence type="ECO:0000256" key="1">
    <source>
        <dbReference type="ARBA" id="ARBA00005725"/>
    </source>
</evidence>
<evidence type="ECO:0000313" key="6">
    <source>
        <dbReference type="Proteomes" id="UP001610432"/>
    </source>
</evidence>
<dbReference type="Pfam" id="PF05368">
    <property type="entry name" value="NmrA"/>
    <property type="match status" value="1"/>
</dbReference>
<evidence type="ECO:0000256" key="2">
    <source>
        <dbReference type="ARBA" id="ARBA00022857"/>
    </source>
</evidence>
<evidence type="ECO:0000313" key="5">
    <source>
        <dbReference type="EMBL" id="KAL2870343.1"/>
    </source>
</evidence>
<protein>
    <recommendedName>
        <fullName evidence="4">NmrA-like domain-containing protein</fullName>
    </recommendedName>
</protein>
<dbReference type="PANTHER" id="PTHR47706">
    <property type="entry name" value="NMRA-LIKE FAMILY PROTEIN"/>
    <property type="match status" value="1"/>
</dbReference>
<reference evidence="5 6" key="1">
    <citation type="submission" date="2024-07" db="EMBL/GenBank/DDBJ databases">
        <title>Section-level genome sequencing and comparative genomics of Aspergillus sections Usti and Cavernicolus.</title>
        <authorList>
            <consortium name="Lawrence Berkeley National Laboratory"/>
            <person name="Nybo J.L."/>
            <person name="Vesth T.C."/>
            <person name="Theobald S."/>
            <person name="Frisvad J.C."/>
            <person name="Larsen T.O."/>
            <person name="Kjaerboelling I."/>
            <person name="Rothschild-Mancinelli K."/>
            <person name="Lyhne E.K."/>
            <person name="Kogle M.E."/>
            <person name="Barry K."/>
            <person name="Clum A."/>
            <person name="Na H."/>
            <person name="Ledsgaard L."/>
            <person name="Lin J."/>
            <person name="Lipzen A."/>
            <person name="Kuo A."/>
            <person name="Riley R."/>
            <person name="Mondo S."/>
            <person name="Labutti K."/>
            <person name="Haridas S."/>
            <person name="Pangalinan J."/>
            <person name="Salamov A.A."/>
            <person name="Simmons B.A."/>
            <person name="Magnuson J.K."/>
            <person name="Chen J."/>
            <person name="Drula E."/>
            <person name="Henrissat B."/>
            <person name="Wiebenga A."/>
            <person name="Lubbers R.J."/>
            <person name="Gomes A.C."/>
            <person name="Macurrencykelacurrency M.R."/>
            <person name="Stajich J."/>
            <person name="Grigoriev I.V."/>
            <person name="Mortensen U.H."/>
            <person name="De Vries R.P."/>
            <person name="Baker S.E."/>
            <person name="Andersen M.R."/>
        </authorList>
    </citation>
    <scope>NUCLEOTIDE SEQUENCE [LARGE SCALE GENOMIC DNA]</scope>
    <source>
        <strain evidence="5 6">CBS 449.75</strain>
    </source>
</reference>
<dbReference type="Gene3D" id="3.40.50.720">
    <property type="entry name" value="NAD(P)-binding Rossmann-like Domain"/>
    <property type="match status" value="1"/>
</dbReference>
<feature type="domain" description="NmrA-like" evidence="4">
    <location>
        <begin position="3"/>
        <end position="298"/>
    </location>
</feature>
<dbReference type="Proteomes" id="UP001610432">
    <property type="component" value="Unassembled WGS sequence"/>
</dbReference>
<keyword evidence="6" id="KW-1185">Reference proteome</keyword>
<dbReference type="RefSeq" id="XP_070889322.1">
    <property type="nucleotide sequence ID" value="XM_071032320.1"/>
</dbReference>
<accession>A0ABR4M2U9</accession>
<sequence>MRIAIAGAGDLSRYFYEEFPRHGHHTIALTRTPKGFLSALSIEQRLTDYSVHDLTEKLSDCDAVISTIAASGPDHVAVHLALLEACKRTPRCKRMIPSEWTGNVERHPEQEPRYMHETREPIRAALRAQKNAVQWTIFLNGWFSEYVLPAGRRYFGDLEDGGWPVDFAKRVFTLYGDGRAPVTLTSARDTARAVAKLMEREDWEEFTHLAGETVTWVDLLGIVQRRSGGEWEVVGRSYEDAVRQVEEAEKDGKIGKKVNAQLQLLGYSDFNRVEVEKAKRQREAYFPDLHFRGVEEILDEAGSRGGVI</sequence>
<dbReference type="InterPro" id="IPR051609">
    <property type="entry name" value="NmrA/Isoflavone_reductase-like"/>
</dbReference>
<dbReference type="Gene3D" id="3.90.25.10">
    <property type="entry name" value="UDP-galactose 4-epimerase, domain 1"/>
    <property type="match status" value="1"/>
</dbReference>
<proteinExistence type="inferred from homology"/>
<keyword evidence="3" id="KW-0560">Oxidoreductase</keyword>
<dbReference type="InterPro" id="IPR008030">
    <property type="entry name" value="NmrA-like"/>
</dbReference>